<dbReference type="InterPro" id="IPR029044">
    <property type="entry name" value="Nucleotide-diphossugar_trans"/>
</dbReference>
<name>A0ABW0X4J9_9ACTN</name>
<dbReference type="InterPro" id="IPR050256">
    <property type="entry name" value="Glycosyltransferase_2"/>
</dbReference>
<reference evidence="4" key="1">
    <citation type="journal article" date="2019" name="Int. J. Syst. Evol. Microbiol.">
        <title>The Global Catalogue of Microorganisms (GCM) 10K type strain sequencing project: providing services to taxonomists for standard genome sequencing and annotation.</title>
        <authorList>
            <consortium name="The Broad Institute Genomics Platform"/>
            <consortium name="The Broad Institute Genome Sequencing Center for Infectious Disease"/>
            <person name="Wu L."/>
            <person name="Ma J."/>
        </authorList>
    </citation>
    <scope>NUCLEOTIDE SEQUENCE [LARGE SCALE GENOMIC DNA]</scope>
    <source>
        <strain evidence="4">CGMCC 4.1437</strain>
    </source>
</reference>
<dbReference type="RefSeq" id="WP_380227185.1">
    <property type="nucleotide sequence ID" value="NZ_JBHSOF010000028.1"/>
</dbReference>
<dbReference type="Proteomes" id="UP001595975">
    <property type="component" value="Unassembled WGS sequence"/>
</dbReference>
<evidence type="ECO:0000256" key="1">
    <source>
        <dbReference type="ARBA" id="ARBA00006739"/>
    </source>
</evidence>
<organism evidence="3 4">
    <name type="scientific">Kitasatospora misakiensis</name>
    <dbReference type="NCBI Taxonomy" id="67330"/>
    <lineage>
        <taxon>Bacteria</taxon>
        <taxon>Bacillati</taxon>
        <taxon>Actinomycetota</taxon>
        <taxon>Actinomycetes</taxon>
        <taxon>Kitasatosporales</taxon>
        <taxon>Streptomycetaceae</taxon>
        <taxon>Kitasatospora</taxon>
    </lineage>
</organism>
<gene>
    <name evidence="3" type="ORF">ACFP3U_21280</name>
</gene>
<dbReference type="InterPro" id="IPR001173">
    <property type="entry name" value="Glyco_trans_2-like"/>
</dbReference>
<proteinExistence type="inferred from homology"/>
<keyword evidence="4" id="KW-1185">Reference proteome</keyword>
<feature type="domain" description="Glycosyltransferase 2-like" evidence="2">
    <location>
        <begin position="9"/>
        <end position="166"/>
    </location>
</feature>
<evidence type="ECO:0000259" key="2">
    <source>
        <dbReference type="Pfam" id="PF00535"/>
    </source>
</evidence>
<comment type="caution">
    <text evidence="3">The sequence shown here is derived from an EMBL/GenBank/DDBJ whole genome shotgun (WGS) entry which is preliminary data.</text>
</comment>
<dbReference type="EMBL" id="JBHSOF010000028">
    <property type="protein sequence ID" value="MFC5665497.1"/>
    <property type="molecule type" value="Genomic_DNA"/>
</dbReference>
<evidence type="ECO:0000313" key="4">
    <source>
        <dbReference type="Proteomes" id="UP001595975"/>
    </source>
</evidence>
<sequence length="229" mass="25019">MSDYDDVWLVIPAYNEGPVIADVIEAARKTFPNIVVVDDGSTDDSVSSIMKTGAHLVQHPVNLGQGAALQTGLNYALKQPGAAYFATFDADGQHQTHDVERMVALLRTGDFDVVLGSRFIEQTGQVPWIKRVVLRTAATVSPTARKLNLTDSHNGLRVINRAAAENVRITMNGMAHASEIVAFLASSELRVTEVPVDILYTEYSRSKGQSLINGVNILFDISLRERGRK</sequence>
<comment type="similarity">
    <text evidence="1">Belongs to the glycosyltransferase 2 family.</text>
</comment>
<protein>
    <submittedName>
        <fullName evidence="3">Glycosyltransferase family 2 protein</fullName>
    </submittedName>
</protein>
<dbReference type="CDD" id="cd04179">
    <property type="entry name" value="DPM_DPG-synthase_like"/>
    <property type="match status" value="1"/>
</dbReference>
<evidence type="ECO:0000313" key="3">
    <source>
        <dbReference type="EMBL" id="MFC5665497.1"/>
    </source>
</evidence>
<dbReference type="PANTHER" id="PTHR48090">
    <property type="entry name" value="UNDECAPRENYL-PHOSPHATE 4-DEOXY-4-FORMAMIDO-L-ARABINOSE TRANSFERASE-RELATED"/>
    <property type="match status" value="1"/>
</dbReference>
<accession>A0ABW0X4J9</accession>
<dbReference type="SUPFAM" id="SSF53448">
    <property type="entry name" value="Nucleotide-diphospho-sugar transferases"/>
    <property type="match status" value="1"/>
</dbReference>
<dbReference type="Gene3D" id="3.90.550.10">
    <property type="entry name" value="Spore Coat Polysaccharide Biosynthesis Protein SpsA, Chain A"/>
    <property type="match status" value="1"/>
</dbReference>
<dbReference type="Pfam" id="PF00535">
    <property type="entry name" value="Glycos_transf_2"/>
    <property type="match status" value="1"/>
</dbReference>
<dbReference type="PANTHER" id="PTHR48090:SF7">
    <property type="entry name" value="RFBJ PROTEIN"/>
    <property type="match status" value="1"/>
</dbReference>